<dbReference type="InterPro" id="IPR032623">
    <property type="entry name" value="FecR_N"/>
</dbReference>
<evidence type="ECO:0000313" key="4">
    <source>
        <dbReference type="EMBL" id="MEE1868494.1"/>
    </source>
</evidence>
<keyword evidence="1" id="KW-0472">Membrane</keyword>
<dbReference type="PANTHER" id="PTHR30273:SF2">
    <property type="entry name" value="PROTEIN FECR"/>
    <property type="match status" value="1"/>
</dbReference>
<dbReference type="GO" id="GO:0016989">
    <property type="term" value="F:sigma factor antagonist activity"/>
    <property type="evidence" value="ECO:0007669"/>
    <property type="project" value="TreeGrafter"/>
</dbReference>
<comment type="caution">
    <text evidence="4">The sequence shown here is derived from an EMBL/GenBank/DDBJ whole genome shotgun (WGS) entry which is preliminary data.</text>
</comment>
<feature type="domain" description="FecR N-terminal" evidence="3">
    <location>
        <begin position="16"/>
        <end position="55"/>
    </location>
</feature>
<feature type="transmembrane region" description="Helical" evidence="1">
    <location>
        <begin position="89"/>
        <end position="108"/>
    </location>
</feature>
<evidence type="ECO:0000259" key="3">
    <source>
        <dbReference type="Pfam" id="PF16220"/>
    </source>
</evidence>
<dbReference type="Pfam" id="PF16220">
    <property type="entry name" value="DUF4880"/>
    <property type="match status" value="1"/>
</dbReference>
<dbReference type="PIRSF" id="PIRSF018266">
    <property type="entry name" value="FecR"/>
    <property type="match status" value="1"/>
</dbReference>
<gene>
    <name evidence="4" type="ORF">V0R53_19100</name>
</gene>
<feature type="domain" description="FecR protein" evidence="2">
    <location>
        <begin position="123"/>
        <end position="209"/>
    </location>
</feature>
<dbReference type="PANTHER" id="PTHR30273">
    <property type="entry name" value="PERIPLASMIC SIGNAL SENSOR AND SIGMA FACTOR ACTIVATOR FECR-RELATED"/>
    <property type="match status" value="1"/>
</dbReference>
<evidence type="ECO:0000259" key="2">
    <source>
        <dbReference type="Pfam" id="PF04773"/>
    </source>
</evidence>
<dbReference type="Gene3D" id="2.60.120.1440">
    <property type="match status" value="1"/>
</dbReference>
<dbReference type="Gene3D" id="3.55.50.30">
    <property type="match status" value="1"/>
</dbReference>
<dbReference type="InterPro" id="IPR006860">
    <property type="entry name" value="FecR"/>
</dbReference>
<reference evidence="4 5" key="1">
    <citation type="submission" date="2024-01" db="EMBL/GenBank/DDBJ databases">
        <title>Unpublished Manusciprt.</title>
        <authorList>
            <person name="Duman M."/>
            <person name="Valdes E.G."/>
            <person name="Ajmi N."/>
            <person name="Altun S."/>
            <person name="Saticioglu I.B."/>
        </authorList>
    </citation>
    <scope>NUCLEOTIDE SEQUENCE [LARGE SCALE GENOMIC DNA]</scope>
    <source>
        <strain evidence="4 5">120P</strain>
    </source>
</reference>
<organism evidence="4 5">
    <name type="scientific">Pseudomonas auratipiscis</name>
    <dbReference type="NCBI Taxonomy" id="3115853"/>
    <lineage>
        <taxon>Bacteria</taxon>
        <taxon>Pseudomonadati</taxon>
        <taxon>Pseudomonadota</taxon>
        <taxon>Gammaproteobacteria</taxon>
        <taxon>Pseudomonadales</taxon>
        <taxon>Pseudomonadaceae</taxon>
        <taxon>Pseudomonas</taxon>
    </lineage>
</organism>
<evidence type="ECO:0000256" key="1">
    <source>
        <dbReference type="SAM" id="Phobius"/>
    </source>
</evidence>
<accession>A0AB35WYM4</accession>
<keyword evidence="1" id="KW-1133">Transmembrane helix</keyword>
<dbReference type="AlphaFoldDB" id="A0AB35WYM4"/>
<sequence length="336" mass="37755">MNHTSHNGDEHDAITDAAAHWCLRLQAPDCTAAERLAFEHWLAANPLHAQEYQAMLEIWEISDNLPRTATPGNVIALPHRRRPTVWRHYAAAAAIVLAALPAGAWIGWEQGWLPNNYQYLESSNAISHVVLPDGSQVELNLGSELRFTNYKDERRVTLVKGEAFFKVKHDSQHPFVVHAAQGQTRVTGTQFNVWKYEDQVKVTLVEGSVLVSSDVSDPKGGYRLGPGMQARYKYGDYEPRLNQTYDNDTSLAWRNGKLILDNLSLAQALPQINRYLDQPLKLADESTGRIRISGIYDTTQIKRLVSNLPKVLPVYLTRNKDGSMLLNRISLPPARG</sequence>
<dbReference type="InterPro" id="IPR012373">
    <property type="entry name" value="Ferrdict_sens_TM"/>
</dbReference>
<dbReference type="Pfam" id="PF04773">
    <property type="entry name" value="FecR"/>
    <property type="match status" value="1"/>
</dbReference>
<dbReference type="EMBL" id="JAZDQP010000014">
    <property type="protein sequence ID" value="MEE1868494.1"/>
    <property type="molecule type" value="Genomic_DNA"/>
</dbReference>
<dbReference type="Proteomes" id="UP001307839">
    <property type="component" value="Unassembled WGS sequence"/>
</dbReference>
<protein>
    <submittedName>
        <fullName evidence="4">FecR family protein</fullName>
    </submittedName>
</protein>
<keyword evidence="1" id="KW-0812">Transmembrane</keyword>
<name>A0AB35WYM4_9PSED</name>
<keyword evidence="5" id="KW-1185">Reference proteome</keyword>
<proteinExistence type="predicted"/>
<evidence type="ECO:0000313" key="5">
    <source>
        <dbReference type="Proteomes" id="UP001307839"/>
    </source>
</evidence>
<dbReference type="RefSeq" id="WP_330080288.1">
    <property type="nucleotide sequence ID" value="NZ_JAZDCU010000012.1"/>
</dbReference>